<accession>A0A8X6FAY1</accession>
<dbReference type="Proteomes" id="UP000887116">
    <property type="component" value="Unassembled WGS sequence"/>
</dbReference>
<evidence type="ECO:0000313" key="1">
    <source>
        <dbReference type="EMBL" id="GFQ74652.1"/>
    </source>
</evidence>
<sequence length="110" mass="12567">MDCPSDSHDLVSISTTCYSLPIAIIHLTVSRILYRDLLPLLKVLYKKICSPRNHDPSGDVIPCAKRHHLSRAEMRTRPSVLSPRPDRIVSVRQLFFLETFPKILRGCKSK</sequence>
<proteinExistence type="predicted"/>
<evidence type="ECO:0000313" key="2">
    <source>
        <dbReference type="Proteomes" id="UP000887116"/>
    </source>
</evidence>
<gene>
    <name evidence="1" type="ORF">TNCT_629531</name>
</gene>
<keyword evidence="2" id="KW-1185">Reference proteome</keyword>
<comment type="caution">
    <text evidence="1">The sequence shown here is derived from an EMBL/GenBank/DDBJ whole genome shotgun (WGS) entry which is preliminary data.</text>
</comment>
<dbReference type="AlphaFoldDB" id="A0A8X6FAY1"/>
<protein>
    <submittedName>
        <fullName evidence="1">Uncharacterized protein</fullName>
    </submittedName>
</protein>
<name>A0A8X6FAY1_TRICU</name>
<dbReference type="EMBL" id="BMAO01031383">
    <property type="protein sequence ID" value="GFQ74652.1"/>
    <property type="molecule type" value="Genomic_DNA"/>
</dbReference>
<reference evidence="1" key="1">
    <citation type="submission" date="2020-07" db="EMBL/GenBank/DDBJ databases">
        <title>Multicomponent nature underlies the extraordinary mechanical properties of spider dragline silk.</title>
        <authorList>
            <person name="Kono N."/>
            <person name="Nakamura H."/>
            <person name="Mori M."/>
            <person name="Yoshida Y."/>
            <person name="Ohtoshi R."/>
            <person name="Malay A.D."/>
            <person name="Moran D.A.P."/>
            <person name="Tomita M."/>
            <person name="Numata K."/>
            <person name="Arakawa K."/>
        </authorList>
    </citation>
    <scope>NUCLEOTIDE SEQUENCE</scope>
</reference>
<organism evidence="1 2">
    <name type="scientific">Trichonephila clavata</name>
    <name type="common">Joro spider</name>
    <name type="synonym">Nephila clavata</name>
    <dbReference type="NCBI Taxonomy" id="2740835"/>
    <lineage>
        <taxon>Eukaryota</taxon>
        <taxon>Metazoa</taxon>
        <taxon>Ecdysozoa</taxon>
        <taxon>Arthropoda</taxon>
        <taxon>Chelicerata</taxon>
        <taxon>Arachnida</taxon>
        <taxon>Araneae</taxon>
        <taxon>Araneomorphae</taxon>
        <taxon>Entelegynae</taxon>
        <taxon>Araneoidea</taxon>
        <taxon>Nephilidae</taxon>
        <taxon>Trichonephila</taxon>
    </lineage>
</organism>